<dbReference type="Proteomes" id="UP000060390">
    <property type="component" value="Chromosome"/>
</dbReference>
<accession>A0A0F7P5W0</accession>
<dbReference type="Gene3D" id="1.10.10.10">
    <property type="entry name" value="Winged helix-like DNA-binding domain superfamily/Winged helix DNA-binding domain"/>
    <property type="match status" value="1"/>
</dbReference>
<feature type="domain" description="Transcription regulator TrmB N-terminal" evidence="1">
    <location>
        <begin position="19"/>
        <end position="92"/>
    </location>
</feature>
<dbReference type="EMBL" id="CP008874">
    <property type="protein sequence ID" value="AKH96571.1"/>
    <property type="molecule type" value="Genomic_DNA"/>
</dbReference>
<proteinExistence type="predicted"/>
<dbReference type="EMBL" id="CP011564">
    <property type="protein sequence ID" value="ALG80973.1"/>
    <property type="molecule type" value="Genomic_DNA"/>
</dbReference>
<dbReference type="SUPFAM" id="SSF46785">
    <property type="entry name" value="Winged helix' DNA-binding domain"/>
    <property type="match status" value="1"/>
</dbReference>
<evidence type="ECO:0000259" key="1">
    <source>
        <dbReference type="Pfam" id="PF01978"/>
    </source>
</evidence>
<protein>
    <submittedName>
        <fullName evidence="2">TrmB family transcriptional regulator</fullName>
    </submittedName>
</protein>
<dbReference type="KEGG" id="hsu:HLASF_0057"/>
<dbReference type="InterPro" id="IPR002831">
    <property type="entry name" value="Tscrpt_reg_TrmB_N"/>
</dbReference>
<evidence type="ECO:0000313" key="2">
    <source>
        <dbReference type="EMBL" id="AKH96571.1"/>
    </source>
</evidence>
<dbReference type="Pfam" id="PF01978">
    <property type="entry name" value="TrmB"/>
    <property type="match status" value="1"/>
</dbReference>
<evidence type="ECO:0000313" key="3">
    <source>
        <dbReference type="EMBL" id="ALG80973.1"/>
    </source>
</evidence>
<reference evidence="2 5" key="1">
    <citation type="journal article" date="2015" name="ISME J.">
        <title>Elemental sulfur and acetate can support life of a novel strictly anaerobic haloarchaeon.</title>
        <authorList>
            <person name="Sorokin D.Y."/>
            <person name="Kublanov I.V."/>
            <person name="Gavrilov S.N."/>
            <person name="Rojo D."/>
            <person name="Roman P."/>
            <person name="Golyshin P.N."/>
            <person name="Slepak V.Z."/>
            <person name="Smedile F."/>
            <person name="Ferrer M."/>
            <person name="Messina E."/>
            <person name="La Cono V."/>
            <person name="Yakimov M.M."/>
        </authorList>
    </citation>
    <scope>NUCLEOTIDE SEQUENCE [LARGE SCALE GENOMIC DNA]</scope>
    <source>
        <strain evidence="2 5">HSR2</strain>
    </source>
</reference>
<name>A0A0F7P5W0_9EURY</name>
<dbReference type="InterPro" id="IPR036388">
    <property type="entry name" value="WH-like_DNA-bd_sf"/>
</dbReference>
<dbReference type="KEGG" id="hsf:HLASA_0057"/>
<dbReference type="HOGENOM" id="CLU_1954582_0_0_2"/>
<dbReference type="Proteomes" id="UP000069906">
    <property type="component" value="Chromosome"/>
</dbReference>
<dbReference type="AlphaFoldDB" id="A0A0F7P5W0"/>
<reference evidence="4" key="2">
    <citation type="submission" date="2015-05" db="EMBL/GenBank/DDBJ databases">
        <title>Complete genome sequence of Halanaeroarchaeum sulfurireducens type strain M27-SA2, a sulfate-reducer haloarchaeon from marine anoxic lake Medee.</title>
        <authorList>
            <person name="Messina E."/>
            <person name="Kublanov I.V."/>
            <person name="Toshchakov S."/>
            <person name="Arcadi E."/>
            <person name="La Spada G."/>
            <person name="La Cono V."/>
            <person name="Yakimov M.M."/>
        </authorList>
    </citation>
    <scope>NUCLEOTIDE SEQUENCE [LARGE SCALE GENOMIC DNA]</scope>
    <source>
        <strain evidence="4">M27-SA2</strain>
    </source>
</reference>
<reference evidence="3 4" key="3">
    <citation type="journal article" date="2016" name="Stand. Genomic Sci.">
        <title>Complete genome sequence of 'Halanaeroarchaeum sulfurireducens' M27-SA2, a sulfur-reducing and acetate-oxidizing haloarchaeon from the deep-sea hypersaline anoxic lake Medee.</title>
        <authorList>
            <person name="Messina E."/>
            <person name="Sorokin D.Y."/>
            <person name="Kublanov I.V."/>
            <person name="Toshchakov S."/>
            <person name="Lopatina A."/>
            <person name="Arcadi E."/>
            <person name="Smedile F."/>
            <person name="La Spada G."/>
            <person name="La Cono V."/>
            <person name="Yakimov M.M."/>
        </authorList>
    </citation>
    <scope>NUCLEOTIDE SEQUENCE [LARGE SCALE GENOMIC DNA]</scope>
    <source>
        <strain evidence="3 4">M27-SA2</strain>
    </source>
</reference>
<evidence type="ECO:0000313" key="4">
    <source>
        <dbReference type="Proteomes" id="UP000060390"/>
    </source>
</evidence>
<sequence length="128" mass="14794">MEPSIRTFGYPPMSPGQLLEKVFDLSGEEERLYEWMLTQEEPIIPDDVVEFLGCSSSSAYRYIDTLENRGLIVEKAVYRSKQLRSGYVATPPEEVSDALEDWIDRRYELCQEAIENRTFANEIECNAD</sequence>
<dbReference type="InterPro" id="IPR036390">
    <property type="entry name" value="WH_DNA-bd_sf"/>
</dbReference>
<evidence type="ECO:0000313" key="5">
    <source>
        <dbReference type="Proteomes" id="UP000069906"/>
    </source>
</evidence>
<gene>
    <name evidence="3" type="ORF">HLASA_0057</name>
    <name evidence="2" type="ORF">HLASF_0057</name>
</gene>
<organism evidence="2 5">
    <name type="scientific">Halanaeroarchaeum sulfurireducens</name>
    <dbReference type="NCBI Taxonomy" id="1604004"/>
    <lineage>
        <taxon>Archaea</taxon>
        <taxon>Methanobacteriati</taxon>
        <taxon>Methanobacteriota</taxon>
        <taxon>Stenosarchaea group</taxon>
        <taxon>Halobacteria</taxon>
        <taxon>Halobacteriales</taxon>
        <taxon>Halobacteriaceae</taxon>
        <taxon>Halanaeroarchaeum</taxon>
    </lineage>
</organism>
<keyword evidence="5" id="KW-1185">Reference proteome</keyword>